<sequence>MRVQLSGSNWRFLGVNIINRQEWCKKIITRELLQFGITASASLSNSIIADPSLDIAAIASPTFPAATASDRHFTRAHDIGLYAF</sequence>
<keyword evidence="2" id="KW-1185">Reference proteome</keyword>
<comment type="caution">
    <text evidence="1">The sequence shown here is derived from an EMBL/GenBank/DDBJ whole genome shotgun (WGS) entry which is preliminary data.</text>
</comment>
<dbReference type="AlphaFoldDB" id="A0A1R3JS64"/>
<evidence type="ECO:0000313" key="1">
    <source>
        <dbReference type="EMBL" id="OMO97719.1"/>
    </source>
</evidence>
<gene>
    <name evidence="1" type="ORF">COLO4_14408</name>
</gene>
<evidence type="ECO:0000313" key="2">
    <source>
        <dbReference type="Proteomes" id="UP000187203"/>
    </source>
</evidence>
<dbReference type="Proteomes" id="UP000187203">
    <property type="component" value="Unassembled WGS sequence"/>
</dbReference>
<name>A0A1R3JS64_9ROSI</name>
<organism evidence="1 2">
    <name type="scientific">Corchorus olitorius</name>
    <dbReference type="NCBI Taxonomy" id="93759"/>
    <lineage>
        <taxon>Eukaryota</taxon>
        <taxon>Viridiplantae</taxon>
        <taxon>Streptophyta</taxon>
        <taxon>Embryophyta</taxon>
        <taxon>Tracheophyta</taxon>
        <taxon>Spermatophyta</taxon>
        <taxon>Magnoliopsida</taxon>
        <taxon>eudicotyledons</taxon>
        <taxon>Gunneridae</taxon>
        <taxon>Pentapetalae</taxon>
        <taxon>rosids</taxon>
        <taxon>malvids</taxon>
        <taxon>Malvales</taxon>
        <taxon>Malvaceae</taxon>
        <taxon>Grewioideae</taxon>
        <taxon>Apeibeae</taxon>
        <taxon>Corchorus</taxon>
    </lineage>
</organism>
<dbReference type="EMBL" id="AWUE01015421">
    <property type="protein sequence ID" value="OMO97719.1"/>
    <property type="molecule type" value="Genomic_DNA"/>
</dbReference>
<accession>A0A1R3JS64</accession>
<proteinExistence type="predicted"/>
<reference evidence="2" key="1">
    <citation type="submission" date="2013-09" db="EMBL/GenBank/DDBJ databases">
        <title>Corchorus olitorius genome sequencing.</title>
        <authorList>
            <person name="Alam M."/>
            <person name="Haque M.S."/>
            <person name="Islam M.S."/>
            <person name="Emdad E.M."/>
            <person name="Islam M.M."/>
            <person name="Ahmed B."/>
            <person name="Halim A."/>
            <person name="Hossen Q.M.M."/>
            <person name="Hossain M.Z."/>
            <person name="Ahmed R."/>
            <person name="Khan M.M."/>
            <person name="Islam R."/>
            <person name="Rashid M.M."/>
            <person name="Khan S.A."/>
            <person name="Rahman M.S."/>
            <person name="Alam M."/>
            <person name="Yahiya A.S."/>
            <person name="Khan M.S."/>
            <person name="Azam M.S."/>
            <person name="Haque T."/>
            <person name="Lashkar M.Z.H."/>
            <person name="Akhand A.I."/>
            <person name="Morshed G."/>
            <person name="Roy S."/>
            <person name="Uddin K.S."/>
            <person name="Rabeya T."/>
            <person name="Hossain A.S."/>
            <person name="Chowdhury A."/>
            <person name="Snigdha A.R."/>
            <person name="Mortoza M.S."/>
            <person name="Matin S.A."/>
            <person name="Hoque S.M.E."/>
            <person name="Islam M.K."/>
            <person name="Roy D.K."/>
            <person name="Haider R."/>
            <person name="Moosa M.M."/>
            <person name="Elias S.M."/>
            <person name="Hasan A.M."/>
            <person name="Jahan S."/>
            <person name="Shafiuddin M."/>
            <person name="Mahmood N."/>
            <person name="Shommy N.S."/>
        </authorList>
    </citation>
    <scope>NUCLEOTIDE SEQUENCE [LARGE SCALE GENOMIC DNA]</scope>
    <source>
        <strain evidence="2">cv. O-4</strain>
    </source>
</reference>
<protein>
    <submittedName>
        <fullName evidence="1">Uncharacterized protein</fullName>
    </submittedName>
</protein>